<gene>
    <name evidence="2" type="ORF">FRY97_04110</name>
</gene>
<keyword evidence="3" id="KW-1185">Reference proteome</keyword>
<organism evidence="2 3">
    <name type="scientific">Phaeodactylibacter luteus</name>
    <dbReference type="NCBI Taxonomy" id="1564516"/>
    <lineage>
        <taxon>Bacteria</taxon>
        <taxon>Pseudomonadati</taxon>
        <taxon>Bacteroidota</taxon>
        <taxon>Saprospiria</taxon>
        <taxon>Saprospirales</taxon>
        <taxon>Haliscomenobacteraceae</taxon>
        <taxon>Phaeodactylibacter</taxon>
    </lineage>
</organism>
<dbReference type="SUPFAM" id="SSF56935">
    <property type="entry name" value="Porins"/>
    <property type="match status" value="1"/>
</dbReference>
<accession>A0A5C6S010</accession>
<dbReference type="EMBL" id="VOOR01000006">
    <property type="protein sequence ID" value="TXB67585.1"/>
    <property type="molecule type" value="Genomic_DNA"/>
</dbReference>
<reference evidence="2 3" key="1">
    <citation type="submission" date="2019-08" db="EMBL/GenBank/DDBJ databases">
        <title>Genome of Phaeodactylibacter luteus.</title>
        <authorList>
            <person name="Bowman J.P."/>
        </authorList>
    </citation>
    <scope>NUCLEOTIDE SEQUENCE [LARGE SCALE GENOMIC DNA]</scope>
    <source>
        <strain evidence="2 3">KCTC 42180</strain>
    </source>
</reference>
<dbReference type="OrthoDB" id="1491239at2"/>
<feature type="chain" id="PRO_5023085395" evidence="1">
    <location>
        <begin position="24"/>
        <end position="453"/>
    </location>
</feature>
<proteinExistence type="predicted"/>
<feature type="signal peptide" evidence="1">
    <location>
        <begin position="1"/>
        <end position="23"/>
    </location>
</feature>
<dbReference type="Gene3D" id="2.40.160.60">
    <property type="entry name" value="Outer membrane protein transport protein (OMPP1/FadL/TodX)"/>
    <property type="match status" value="1"/>
</dbReference>
<comment type="caution">
    <text evidence="2">The sequence shown here is derived from an EMBL/GenBank/DDBJ whole genome shotgun (WGS) entry which is preliminary data.</text>
</comment>
<name>A0A5C6S010_9BACT</name>
<protein>
    <submittedName>
        <fullName evidence="2">Uncharacterized protein</fullName>
    </submittedName>
</protein>
<keyword evidence="1" id="KW-0732">Signal</keyword>
<evidence type="ECO:0000313" key="2">
    <source>
        <dbReference type="EMBL" id="TXB67585.1"/>
    </source>
</evidence>
<dbReference type="AlphaFoldDB" id="A0A5C6S010"/>
<dbReference type="RefSeq" id="WP_147166166.1">
    <property type="nucleotide sequence ID" value="NZ_VOOR01000006.1"/>
</dbReference>
<evidence type="ECO:0000256" key="1">
    <source>
        <dbReference type="SAM" id="SignalP"/>
    </source>
</evidence>
<evidence type="ECO:0000313" key="3">
    <source>
        <dbReference type="Proteomes" id="UP000321580"/>
    </source>
</evidence>
<sequence>MSSFRSRFFAVAVVLSTAWAVSAQTTTLNPKINSPYSRFGLGDFNNLYFPVQAGQGGLSAAYHDPFHANVLNPASLSQLKATAFDVGLNARFGELATDDAKQSLWSGNLTHLSLAFPLVNPINKVLDRREAPFGLGMAFTLQPYSTVGYNVETTQQVDGAGQSTNFLIGAGETYRLSWGNGVKYGPVSAGVTLGYNWGTITNTRLVEFDSLDLAYTTQFEDQLTINGLFWRFGAQYTYEFKKINSKGEEEPSGKRLILGVHGSSGNDFNTDASRFGERYNLNFGAPFVIDTLFNESGVAGTGRLPAEFAVGLSYQEVNKWRLGVELGMQQWSNYENEGQSAQNLADTWEVRAGAEFIPDYLSYNSYLARVRYRVGMFYGQDPRQFSGDQLLDYGLTLGLGFPIILPRQRTSFVNFAVEAGRFGVAEGLRETYINMTLGFTLNDNTWFFKRKFN</sequence>
<dbReference type="Proteomes" id="UP000321580">
    <property type="component" value="Unassembled WGS sequence"/>
</dbReference>